<keyword evidence="1" id="KW-0472">Membrane</keyword>
<keyword evidence="3" id="KW-1185">Reference proteome</keyword>
<dbReference type="HOGENOM" id="CLU_3031512_0_0_6"/>
<name>A0A068R1C8_9GAMM</name>
<sequence>MVIETITLNGCPLMILPLEGTIVICPAMILLLSKHDVYWEFKIKFMFKETTKRYI</sequence>
<reference evidence="2 3" key="1">
    <citation type="submission" date="2013-07" db="EMBL/GenBank/DDBJ databases">
        <authorList>
            <person name="Genoscope - CEA"/>
        </authorList>
    </citation>
    <scope>NUCLEOTIDE SEQUENCE [LARGE SCALE GENOMIC DNA]</scope>
    <source>
        <strain evidence="2 3">G6</strain>
    </source>
</reference>
<keyword evidence="1" id="KW-0812">Transmembrane</keyword>
<dbReference type="KEGG" id="xpo:XPG1_1338"/>
<protein>
    <submittedName>
        <fullName evidence="2">Uncharacterized protein</fullName>
    </submittedName>
</protein>
<dbReference type="Proteomes" id="UP000032735">
    <property type="component" value="Chromosome"/>
</dbReference>
<accession>A0A068R1C8</accession>
<dbReference type="AlphaFoldDB" id="A0A068R1C8"/>
<evidence type="ECO:0000313" key="2">
    <source>
        <dbReference type="EMBL" id="CDG20993.1"/>
    </source>
</evidence>
<organism evidence="2 3">
    <name type="scientific">Xenorhabdus poinarii G6</name>
    <dbReference type="NCBI Taxonomy" id="1354304"/>
    <lineage>
        <taxon>Bacteria</taxon>
        <taxon>Pseudomonadati</taxon>
        <taxon>Pseudomonadota</taxon>
        <taxon>Gammaproteobacteria</taxon>
        <taxon>Enterobacterales</taxon>
        <taxon>Morganellaceae</taxon>
        <taxon>Xenorhabdus</taxon>
    </lineage>
</organism>
<gene>
    <name evidence="2" type="ORF">XPG1_1338</name>
</gene>
<keyword evidence="1" id="KW-1133">Transmembrane helix</keyword>
<dbReference type="EMBL" id="FO704551">
    <property type="protein sequence ID" value="CDG20993.1"/>
    <property type="molecule type" value="Genomic_DNA"/>
</dbReference>
<evidence type="ECO:0000313" key="3">
    <source>
        <dbReference type="Proteomes" id="UP000032735"/>
    </source>
</evidence>
<feature type="transmembrane region" description="Helical" evidence="1">
    <location>
        <begin position="12"/>
        <end position="32"/>
    </location>
</feature>
<evidence type="ECO:0000256" key="1">
    <source>
        <dbReference type="SAM" id="Phobius"/>
    </source>
</evidence>
<proteinExistence type="predicted"/>